<evidence type="ECO:0000313" key="3">
    <source>
        <dbReference type="Proteomes" id="UP000199053"/>
    </source>
</evidence>
<dbReference type="SUPFAM" id="SSF64182">
    <property type="entry name" value="DHH phosphoesterases"/>
    <property type="match status" value="1"/>
</dbReference>
<dbReference type="EMBL" id="FNGA01000002">
    <property type="protein sequence ID" value="SDK89821.1"/>
    <property type="molecule type" value="Genomic_DNA"/>
</dbReference>
<keyword evidence="3" id="KW-1185">Reference proteome</keyword>
<dbReference type="OrthoDB" id="5490569at2"/>
<dbReference type="AlphaFoldDB" id="A0A1G9FN63"/>
<gene>
    <name evidence="2" type="ORF">SAMN05660337_1627</name>
</gene>
<reference evidence="3" key="1">
    <citation type="submission" date="2016-10" db="EMBL/GenBank/DDBJ databases">
        <authorList>
            <person name="Varghese N."/>
            <person name="Submissions S."/>
        </authorList>
    </citation>
    <scope>NUCLEOTIDE SEQUENCE [LARGE SCALE GENOMIC DNA]</scope>
    <source>
        <strain evidence="3">DSM 16995</strain>
    </source>
</reference>
<proteinExistence type="predicted"/>
<accession>A0A1G9FN63</accession>
<dbReference type="InterPro" id="IPR051319">
    <property type="entry name" value="Oligoribo/pAp-PDE_c-di-AMP_PDE"/>
</dbReference>
<dbReference type="PANTHER" id="PTHR47618:SF1">
    <property type="entry name" value="BIFUNCTIONAL OLIGORIBONUCLEASE AND PAP PHOSPHATASE NRNA"/>
    <property type="match status" value="1"/>
</dbReference>
<dbReference type="RefSeq" id="WP_092159937.1">
    <property type="nucleotide sequence ID" value="NZ_FNGA01000002.1"/>
</dbReference>
<organism evidence="2 3">
    <name type="scientific">Maridesulfovibrio ferrireducens</name>
    <dbReference type="NCBI Taxonomy" id="246191"/>
    <lineage>
        <taxon>Bacteria</taxon>
        <taxon>Pseudomonadati</taxon>
        <taxon>Thermodesulfobacteriota</taxon>
        <taxon>Desulfovibrionia</taxon>
        <taxon>Desulfovibrionales</taxon>
        <taxon>Desulfovibrionaceae</taxon>
        <taxon>Maridesulfovibrio</taxon>
    </lineage>
</organism>
<dbReference type="Pfam" id="PF01368">
    <property type="entry name" value="DHH"/>
    <property type="match status" value="1"/>
</dbReference>
<evidence type="ECO:0000259" key="1">
    <source>
        <dbReference type="Pfam" id="PF01368"/>
    </source>
</evidence>
<sequence>MAYFKKFDEELQDLLALFKKDERWLIVVNADPDSLASAMALKRIMGRKVQGVGIAHINEVKRLDNLAMIHYLRIPACRLIPTLVAQYDKFAIVDSQPHHHPDFDKINFSVIIDHHPYPEQPYAGAEYTDIRPEYGSNSAMLTEYLYNLKIRPAKLLATALVYGIKTDTQSFERPFIDADIKAFRYLTKYADMDIIKRITRSEIHPDWLKYFSRAFYNLRRIGPGLYSHLGKVENPDTLVILADFFMRVHDVSWDVVSGVYEDTLVVIFRGDALRKDMGKMASSLFSDVGSAGGHKAAARAEIPLKALDGADPESYVVKKLTKGKRQVMKRI</sequence>
<name>A0A1G9FN63_9BACT</name>
<dbReference type="InterPro" id="IPR038763">
    <property type="entry name" value="DHH_sf"/>
</dbReference>
<dbReference type="STRING" id="246191.SAMN05660337_1627"/>
<dbReference type="Gene3D" id="3.90.1640.10">
    <property type="entry name" value="inorganic pyrophosphatase (n-terminal core)"/>
    <property type="match status" value="1"/>
</dbReference>
<feature type="domain" description="DDH" evidence="1">
    <location>
        <begin position="28"/>
        <end position="164"/>
    </location>
</feature>
<evidence type="ECO:0000313" key="2">
    <source>
        <dbReference type="EMBL" id="SDK89821.1"/>
    </source>
</evidence>
<protein>
    <submittedName>
        <fullName evidence="2">DHHA1 domain-containing protein</fullName>
    </submittedName>
</protein>
<dbReference type="PANTHER" id="PTHR47618">
    <property type="entry name" value="BIFUNCTIONAL OLIGORIBONUCLEASE AND PAP PHOSPHATASE NRNA"/>
    <property type="match status" value="1"/>
</dbReference>
<dbReference type="Proteomes" id="UP000199053">
    <property type="component" value="Unassembled WGS sequence"/>
</dbReference>
<dbReference type="InterPro" id="IPR001667">
    <property type="entry name" value="DDH_dom"/>
</dbReference>